<comment type="caution">
    <text evidence="2">The sequence shown here is derived from an EMBL/GenBank/DDBJ whole genome shotgun (WGS) entry which is preliminary data.</text>
</comment>
<dbReference type="Proteomes" id="UP000823910">
    <property type="component" value="Unassembled WGS sequence"/>
</dbReference>
<name>A0A9D2N061_9FIRM</name>
<protein>
    <submittedName>
        <fullName evidence="2">ATP-binding protein</fullName>
    </submittedName>
</protein>
<dbReference type="AlphaFoldDB" id="A0A9D2N061"/>
<dbReference type="GO" id="GO:0005524">
    <property type="term" value="F:ATP binding"/>
    <property type="evidence" value="ECO:0007669"/>
    <property type="project" value="UniProtKB-KW"/>
</dbReference>
<dbReference type="PANTHER" id="PTHR34825">
    <property type="entry name" value="CONSERVED PROTEIN, WITH A WEAK D-GALACTARATE DEHYDRATASE/ALTRONATE HYDROLASE DOMAIN"/>
    <property type="match status" value="1"/>
</dbReference>
<accession>A0A9D2N061</accession>
<dbReference type="EMBL" id="DWWT01000026">
    <property type="protein sequence ID" value="HJC05749.1"/>
    <property type="molecule type" value="Genomic_DNA"/>
</dbReference>
<dbReference type="Pfam" id="PF09820">
    <property type="entry name" value="AAA-ATPase_like"/>
    <property type="match status" value="1"/>
</dbReference>
<dbReference type="InterPro" id="IPR027417">
    <property type="entry name" value="P-loop_NTPase"/>
</dbReference>
<organism evidence="2 3">
    <name type="scientific">Candidatus Enterocloster excrementipullorum</name>
    <dbReference type="NCBI Taxonomy" id="2838559"/>
    <lineage>
        <taxon>Bacteria</taxon>
        <taxon>Bacillati</taxon>
        <taxon>Bacillota</taxon>
        <taxon>Clostridia</taxon>
        <taxon>Lachnospirales</taxon>
        <taxon>Lachnospiraceae</taxon>
        <taxon>Enterocloster</taxon>
    </lineage>
</organism>
<evidence type="ECO:0000313" key="2">
    <source>
        <dbReference type="EMBL" id="HJC05749.1"/>
    </source>
</evidence>
<keyword evidence="2" id="KW-0547">Nucleotide-binding</keyword>
<reference evidence="2" key="1">
    <citation type="journal article" date="2021" name="PeerJ">
        <title>Extensive microbial diversity within the chicken gut microbiome revealed by metagenomics and culture.</title>
        <authorList>
            <person name="Gilroy R."/>
            <person name="Ravi A."/>
            <person name="Getino M."/>
            <person name="Pursley I."/>
            <person name="Horton D.L."/>
            <person name="Alikhan N.F."/>
            <person name="Baker D."/>
            <person name="Gharbi K."/>
            <person name="Hall N."/>
            <person name="Watson M."/>
            <person name="Adriaenssens E.M."/>
            <person name="Foster-Nyarko E."/>
            <person name="Jarju S."/>
            <person name="Secka A."/>
            <person name="Antonio M."/>
            <person name="Oren A."/>
            <person name="Chaudhuri R.R."/>
            <person name="La Ragione R."/>
            <person name="Hildebrand F."/>
            <person name="Pallen M.J."/>
        </authorList>
    </citation>
    <scope>NUCLEOTIDE SEQUENCE</scope>
    <source>
        <strain evidence="2">CHK180-15479</strain>
    </source>
</reference>
<reference evidence="2" key="2">
    <citation type="submission" date="2021-04" db="EMBL/GenBank/DDBJ databases">
        <authorList>
            <person name="Gilroy R."/>
        </authorList>
    </citation>
    <scope>NUCLEOTIDE SEQUENCE</scope>
    <source>
        <strain evidence="2">CHK180-15479</strain>
    </source>
</reference>
<keyword evidence="2" id="KW-0067">ATP-binding</keyword>
<proteinExistence type="predicted"/>
<feature type="domain" description="AAA-ATPase-like" evidence="1">
    <location>
        <begin position="8"/>
        <end position="231"/>
    </location>
</feature>
<dbReference type="PANTHER" id="PTHR34825:SF1">
    <property type="entry name" value="AAA-ATPASE-LIKE DOMAIN-CONTAINING PROTEIN"/>
    <property type="match status" value="1"/>
</dbReference>
<sequence>MAVEKKPPVGIENFEQIRRDGFYYVDKTGLIKELLQNWGQVNLFTRPRRFGKSLSMSMLQCFFEIGRDRELFEGLAIAEETGLCEEFMGQFPVVSVSLKDIEASSYESARDMTVKVINQEARRLQFLLESEKLSVYDKKLFAALLEPDMEDKTLSYSLREITELLKKHYEKKVILLIDEYDVPLAKANERGYYTEMIALIRNLFGTALKTNENLYFAVLTGCLRVAKESIFTGLNNFNVFSITDVEFDEYFGFTDTEVRDMLRYYGLEDSYEVVKEWYDGYQFGGVEVYCPWDVICYCSKHRKNKSLPPQNYWLNTSGNEVVRHFIDGLGGQQMITKAEMERLISGETVQKEIRQELTYPELYASPDHIWSALFMTGYLTQRGEPDGNRFQLAIPNREVRNIFTEQIISLFKETAARDGEALKRFCDSLEQGKADEVERQLISYFEKTISIRDTFARKPTKKNFYHGILLGILGFKAGWTVTSNREAGDGFSDIMIRTEDMKKGIIIEIKYTEANMEEVCQKALRQIEEKNYAEELRREGVHTILKYGIACNRKNCRVRLRSE</sequence>
<dbReference type="SUPFAM" id="SSF52540">
    <property type="entry name" value="P-loop containing nucleoside triphosphate hydrolases"/>
    <property type="match status" value="1"/>
</dbReference>
<gene>
    <name evidence="2" type="ORF">H9704_06290</name>
</gene>
<evidence type="ECO:0000259" key="1">
    <source>
        <dbReference type="Pfam" id="PF09820"/>
    </source>
</evidence>
<dbReference type="InterPro" id="IPR018631">
    <property type="entry name" value="AAA-ATPase-like_dom"/>
</dbReference>
<dbReference type="InterPro" id="IPR012547">
    <property type="entry name" value="PDDEXK_9"/>
</dbReference>
<evidence type="ECO:0000313" key="3">
    <source>
        <dbReference type="Proteomes" id="UP000823910"/>
    </source>
</evidence>
<dbReference type="Pfam" id="PF08011">
    <property type="entry name" value="PDDEXK_9"/>
    <property type="match status" value="1"/>
</dbReference>